<dbReference type="GO" id="GO:0004803">
    <property type="term" value="F:transposase activity"/>
    <property type="evidence" value="ECO:0007669"/>
    <property type="project" value="InterPro"/>
</dbReference>
<dbReference type="Pfam" id="PF01609">
    <property type="entry name" value="DDE_Tnp_1"/>
    <property type="match status" value="1"/>
</dbReference>
<dbReference type="GO" id="GO:0006313">
    <property type="term" value="P:DNA transposition"/>
    <property type="evidence" value="ECO:0007669"/>
    <property type="project" value="InterPro"/>
</dbReference>
<feature type="domain" description="Transposase IS4-like" evidence="1">
    <location>
        <begin position="4"/>
        <end position="88"/>
    </location>
</feature>
<comment type="caution">
    <text evidence="2">The sequence shown here is derived from an EMBL/GenBank/DDBJ whole genome shotgun (WGS) entry which is preliminary data.</text>
</comment>
<evidence type="ECO:0000313" key="3">
    <source>
        <dbReference type="Proteomes" id="UP000190140"/>
    </source>
</evidence>
<accession>A0A1V4I8J2</accession>
<dbReference type="OrthoDB" id="9789070at2"/>
<reference evidence="2 3" key="1">
    <citation type="submission" date="2017-03" db="EMBL/GenBank/DDBJ databases">
        <title>Genome sequence of Clostridium thermoalcaliphilum DSM 7309.</title>
        <authorList>
            <person name="Poehlein A."/>
            <person name="Daniel R."/>
        </authorList>
    </citation>
    <scope>NUCLEOTIDE SEQUENCE [LARGE SCALE GENOMIC DNA]</scope>
    <source>
        <strain evidence="2 3">DSM 7309</strain>
    </source>
</reference>
<protein>
    <submittedName>
        <fullName evidence="2">Transposase DDE domain protein</fullName>
    </submittedName>
</protein>
<dbReference type="EMBL" id="MZGW01000002">
    <property type="protein sequence ID" value="OPJ56229.1"/>
    <property type="molecule type" value="Genomic_DNA"/>
</dbReference>
<dbReference type="RefSeq" id="WP_079411156.1">
    <property type="nucleotide sequence ID" value="NZ_MZGW01000002.1"/>
</dbReference>
<dbReference type="InterPro" id="IPR002559">
    <property type="entry name" value="Transposase_11"/>
</dbReference>
<dbReference type="GO" id="GO:0003677">
    <property type="term" value="F:DNA binding"/>
    <property type="evidence" value="ECO:0007669"/>
    <property type="project" value="InterPro"/>
</dbReference>
<evidence type="ECO:0000259" key="1">
    <source>
        <dbReference type="Pfam" id="PF01609"/>
    </source>
</evidence>
<sequence length="122" mass="14051">MFHKGEKERVLAYSIHAACDKKGFVLSAKVSAANVHDSVVFKELYEDARLKFKEISAVAADAGYKTPYICKILLDDKVTPVMPYKRPVTKKGFFKKHEFVYDEYYYCYICPQGEILNYSTTK</sequence>
<dbReference type="AlphaFoldDB" id="A0A1V4I8J2"/>
<keyword evidence="3" id="KW-1185">Reference proteome</keyword>
<dbReference type="Proteomes" id="UP000190140">
    <property type="component" value="Unassembled WGS sequence"/>
</dbReference>
<proteinExistence type="predicted"/>
<name>A0A1V4I8J2_9FIRM</name>
<evidence type="ECO:0000313" key="2">
    <source>
        <dbReference type="EMBL" id="OPJ56229.1"/>
    </source>
</evidence>
<gene>
    <name evidence="2" type="ORF">CLOTH_06330</name>
</gene>
<organism evidence="2 3">
    <name type="scientific">Alkalithermobacter paradoxus</name>
    <dbReference type="NCBI Taxonomy" id="29349"/>
    <lineage>
        <taxon>Bacteria</taxon>
        <taxon>Bacillati</taxon>
        <taxon>Bacillota</taxon>
        <taxon>Clostridia</taxon>
        <taxon>Peptostreptococcales</taxon>
        <taxon>Tepidibacteraceae</taxon>
        <taxon>Alkalithermobacter</taxon>
    </lineage>
</organism>